<dbReference type="GO" id="GO:0008168">
    <property type="term" value="F:methyltransferase activity"/>
    <property type="evidence" value="ECO:0007669"/>
    <property type="project" value="UniProtKB-UniRule"/>
</dbReference>
<keyword evidence="6" id="KW-0274">FAD</keyword>
<evidence type="ECO:0000256" key="1">
    <source>
        <dbReference type="ARBA" id="ARBA00001974"/>
    </source>
</evidence>
<evidence type="ECO:0000256" key="3">
    <source>
        <dbReference type="ARBA" id="ARBA00022603"/>
    </source>
</evidence>
<dbReference type="NCBIfam" id="NF006396">
    <property type="entry name" value="PRK08645.1"/>
    <property type="match status" value="1"/>
</dbReference>
<dbReference type="InterPro" id="IPR036589">
    <property type="entry name" value="HCY_dom_sf"/>
</dbReference>
<dbReference type="InterPro" id="IPR003171">
    <property type="entry name" value="Mehydrof_redctse-like"/>
</dbReference>
<dbReference type="SUPFAM" id="SSF82282">
    <property type="entry name" value="Homocysteine S-methyltransferase"/>
    <property type="match status" value="1"/>
</dbReference>
<feature type="binding site" evidence="8">
    <location>
        <position position="263"/>
    </location>
    <ligand>
        <name>Zn(2+)</name>
        <dbReference type="ChEBI" id="CHEBI:29105"/>
    </ligand>
</feature>
<dbReference type="PANTHER" id="PTHR11103:SF18">
    <property type="entry name" value="SLR1189 PROTEIN"/>
    <property type="match status" value="1"/>
</dbReference>
<comment type="cofactor">
    <cofactor evidence="1">
        <name>FAD</name>
        <dbReference type="ChEBI" id="CHEBI:57692"/>
    </cofactor>
</comment>
<name>A0A1I7G882_9FIRM</name>
<evidence type="ECO:0000259" key="10">
    <source>
        <dbReference type="PROSITE" id="PS50970"/>
    </source>
</evidence>
<dbReference type="STRING" id="155865.SAMN05216515_10651"/>
<keyword evidence="12" id="KW-1185">Reference proteome</keyword>
<dbReference type="GO" id="GO:0032259">
    <property type="term" value="P:methylation"/>
    <property type="evidence" value="ECO:0007669"/>
    <property type="project" value="UniProtKB-KW"/>
</dbReference>
<protein>
    <submittedName>
        <fullName evidence="11">Homocysteine S-methyltransferase</fullName>
    </submittedName>
</protein>
<evidence type="ECO:0000256" key="4">
    <source>
        <dbReference type="ARBA" id="ARBA00022630"/>
    </source>
</evidence>
<gene>
    <name evidence="11" type="ORF">SAMN05216508_10550</name>
</gene>
<dbReference type="Pfam" id="PF02574">
    <property type="entry name" value="S-methyl_trans"/>
    <property type="match status" value="1"/>
</dbReference>
<keyword evidence="8" id="KW-0862">Zinc</keyword>
<sequence>MNRIKQWIEQGPLLVDGGMGTYFSSKEHLPGSGCEMASIEKPVLISAIHREYLEAGARVIKTNTFAANRPTYRHTETVRRIIRASWNLAVRAAAPFGAEVFADIGPVTGLPPAAAAREYRFIVEEFLSLGAENFLFETNADDTGLDEAAAYIRSKAEDPFLAASFAVLPDGYTRSGIFGEDLIRDLTARGNFDAVGFNCVSGVRQMARLLEDMDLEGVTLSIMPNAGYPTVVGNRTFYDSDPVYFGRGLAEIAARGASIIGGCCGTTPAHIAAAREELTKKSRDLRSAPGRSRSEALAAGEEEDRVPESPFFEKLRAGEMPVAVELDPPETADVRKYMDGAARLAAAGCDLLTIADCPVARARMDSTLLACRVKRDLGMETIPHLTCRDRNLNATKALLLGLSAEGLRNVLVITGDPIPTAERDEVKSVYQFNSRKMAAFIRGLGRKSFPVPFHVFGALNLNARNFDVELRIAREKVEAGMVGFFTQPVLSRRALENLKQARRTLQPAGAYIIGGIIPVVSQRNALFMENEINGIHVSQEIIRRYEGLDRDAAEALALELSVKIARDMAPFIDGYYLMTPFGRTKLMARIIAGIRG</sequence>
<organism evidence="11 12">
    <name type="scientific">Eubacterium pyruvativorans</name>
    <dbReference type="NCBI Taxonomy" id="155865"/>
    <lineage>
        <taxon>Bacteria</taxon>
        <taxon>Bacillati</taxon>
        <taxon>Bacillota</taxon>
        <taxon>Clostridia</taxon>
        <taxon>Eubacteriales</taxon>
        <taxon>Eubacteriaceae</taxon>
        <taxon>Eubacterium</taxon>
    </lineage>
</organism>
<accession>A0A1I7G882</accession>
<dbReference type="GO" id="GO:0004489">
    <property type="term" value="F:methylenetetrahydrofolate reductase [NAD(P)H] activity"/>
    <property type="evidence" value="ECO:0007669"/>
    <property type="project" value="InterPro"/>
</dbReference>
<dbReference type="Gene3D" id="3.20.20.220">
    <property type="match status" value="1"/>
</dbReference>
<comment type="pathway">
    <text evidence="2">One-carbon metabolism; tetrahydrofolate interconversion.</text>
</comment>
<dbReference type="AlphaFoldDB" id="A0A1I7G882"/>
<feature type="binding site" evidence="8">
    <location>
        <position position="199"/>
    </location>
    <ligand>
        <name>Zn(2+)</name>
        <dbReference type="ChEBI" id="CHEBI:29105"/>
    </ligand>
</feature>
<dbReference type="Pfam" id="PF02219">
    <property type="entry name" value="MTHFR"/>
    <property type="match status" value="1"/>
</dbReference>
<dbReference type="EMBL" id="FPBT01000005">
    <property type="protein sequence ID" value="SFU44623.1"/>
    <property type="molecule type" value="Genomic_DNA"/>
</dbReference>
<dbReference type="InterPro" id="IPR003726">
    <property type="entry name" value="HCY_dom"/>
</dbReference>
<keyword evidence="5 8" id="KW-0808">Transferase</keyword>
<dbReference type="InterPro" id="IPR029041">
    <property type="entry name" value="FAD-linked_oxidoreductase-like"/>
</dbReference>
<dbReference type="Proteomes" id="UP000198817">
    <property type="component" value="Unassembled WGS sequence"/>
</dbReference>
<dbReference type="Gene3D" id="3.20.20.330">
    <property type="entry name" value="Homocysteine-binding-like domain"/>
    <property type="match status" value="1"/>
</dbReference>
<feature type="binding site" evidence="8">
    <location>
        <position position="264"/>
    </location>
    <ligand>
        <name>Zn(2+)</name>
        <dbReference type="ChEBI" id="CHEBI:29105"/>
    </ligand>
</feature>
<evidence type="ECO:0000256" key="9">
    <source>
        <dbReference type="SAM" id="MobiDB-lite"/>
    </source>
</evidence>
<keyword evidence="8" id="KW-0479">Metal-binding</keyword>
<evidence type="ECO:0000256" key="5">
    <source>
        <dbReference type="ARBA" id="ARBA00022679"/>
    </source>
</evidence>
<dbReference type="UniPathway" id="UPA00193"/>
<keyword evidence="7" id="KW-0560">Oxidoreductase</keyword>
<dbReference type="PROSITE" id="PS50970">
    <property type="entry name" value="HCY"/>
    <property type="match status" value="1"/>
</dbReference>
<reference evidence="11 12" key="1">
    <citation type="submission" date="2016-10" db="EMBL/GenBank/DDBJ databases">
        <authorList>
            <person name="de Groot N.N."/>
        </authorList>
    </citation>
    <scope>NUCLEOTIDE SEQUENCE [LARGE SCALE GENOMIC DNA]</scope>
    <source>
        <strain evidence="11 12">KHGC13</strain>
    </source>
</reference>
<feature type="domain" description="Hcy-binding" evidence="10">
    <location>
        <begin position="1"/>
        <end position="278"/>
    </location>
</feature>
<comment type="cofactor">
    <cofactor evidence="8">
        <name>Zn(2+)</name>
        <dbReference type="ChEBI" id="CHEBI:29105"/>
    </cofactor>
</comment>
<dbReference type="CDD" id="cd00537">
    <property type="entry name" value="MTHFR"/>
    <property type="match status" value="1"/>
</dbReference>
<dbReference type="GO" id="GO:0046872">
    <property type="term" value="F:metal ion binding"/>
    <property type="evidence" value="ECO:0007669"/>
    <property type="project" value="UniProtKB-KW"/>
</dbReference>
<evidence type="ECO:0000313" key="12">
    <source>
        <dbReference type="Proteomes" id="UP000198817"/>
    </source>
</evidence>
<evidence type="ECO:0000256" key="8">
    <source>
        <dbReference type="PROSITE-ProRule" id="PRU00333"/>
    </source>
</evidence>
<dbReference type="GO" id="GO:0035999">
    <property type="term" value="P:tetrahydrofolate interconversion"/>
    <property type="evidence" value="ECO:0007669"/>
    <property type="project" value="UniProtKB-UniPathway"/>
</dbReference>
<dbReference type="SUPFAM" id="SSF51730">
    <property type="entry name" value="FAD-linked oxidoreductase"/>
    <property type="match status" value="1"/>
</dbReference>
<proteinExistence type="predicted"/>
<evidence type="ECO:0000256" key="2">
    <source>
        <dbReference type="ARBA" id="ARBA00004777"/>
    </source>
</evidence>
<dbReference type="GO" id="GO:0006555">
    <property type="term" value="P:methionine metabolic process"/>
    <property type="evidence" value="ECO:0007669"/>
    <property type="project" value="InterPro"/>
</dbReference>
<evidence type="ECO:0000313" key="11">
    <source>
        <dbReference type="EMBL" id="SFU44623.1"/>
    </source>
</evidence>
<keyword evidence="3 8" id="KW-0489">Methyltransferase</keyword>
<feature type="region of interest" description="Disordered" evidence="9">
    <location>
        <begin position="280"/>
        <end position="308"/>
    </location>
</feature>
<keyword evidence="4" id="KW-0285">Flavoprotein</keyword>
<evidence type="ECO:0000256" key="6">
    <source>
        <dbReference type="ARBA" id="ARBA00022827"/>
    </source>
</evidence>
<evidence type="ECO:0000256" key="7">
    <source>
        <dbReference type="ARBA" id="ARBA00023002"/>
    </source>
</evidence>
<dbReference type="PANTHER" id="PTHR11103">
    <property type="entry name" value="SLR1189 PROTEIN"/>
    <property type="match status" value="1"/>
</dbReference>
<dbReference type="RefSeq" id="WP_207646733.1">
    <property type="nucleotide sequence ID" value="NZ_FOWF01000006.1"/>
</dbReference>